<dbReference type="InterPro" id="IPR001878">
    <property type="entry name" value="Znf_CCHC"/>
</dbReference>
<feature type="compositionally biased region" description="Basic and acidic residues" evidence="4">
    <location>
        <begin position="712"/>
        <end position="724"/>
    </location>
</feature>
<keyword evidence="2" id="KW-0863">Zinc-finger</keyword>
<evidence type="ECO:0000256" key="1">
    <source>
        <dbReference type="ARBA" id="ARBA00022670"/>
    </source>
</evidence>
<dbReference type="PANTHER" id="PTHR42648:SF32">
    <property type="entry name" value="RIBONUCLEASE H-LIKE DOMAIN, GAG-PRE-INTEGRASE DOMAIN PROTEIN-RELATED"/>
    <property type="match status" value="1"/>
</dbReference>
<dbReference type="InterPro" id="IPR039537">
    <property type="entry name" value="Retrotran_Ty1/copia-like"/>
</dbReference>
<evidence type="ECO:0000313" key="7">
    <source>
        <dbReference type="EMBL" id="GEU39149.1"/>
    </source>
</evidence>
<dbReference type="SUPFAM" id="SSF57756">
    <property type="entry name" value="Retrovirus zinc finger-like domains"/>
    <property type="match status" value="1"/>
</dbReference>
<dbReference type="EMBL" id="BKCJ010001138">
    <property type="protein sequence ID" value="GEU39149.1"/>
    <property type="molecule type" value="Genomic_DNA"/>
</dbReference>
<name>A0A6L2JR33_TANCI</name>
<feature type="compositionally biased region" description="Basic and acidic residues" evidence="4">
    <location>
        <begin position="120"/>
        <end position="137"/>
    </location>
</feature>
<evidence type="ECO:0000256" key="4">
    <source>
        <dbReference type="SAM" id="MobiDB-lite"/>
    </source>
</evidence>
<evidence type="ECO:0000256" key="3">
    <source>
        <dbReference type="SAM" id="Coils"/>
    </source>
</evidence>
<dbReference type="InterPro" id="IPR025724">
    <property type="entry name" value="GAG-pre-integrase_dom"/>
</dbReference>
<organism evidence="7">
    <name type="scientific">Tanacetum cinerariifolium</name>
    <name type="common">Dalmatian daisy</name>
    <name type="synonym">Chrysanthemum cinerariifolium</name>
    <dbReference type="NCBI Taxonomy" id="118510"/>
    <lineage>
        <taxon>Eukaryota</taxon>
        <taxon>Viridiplantae</taxon>
        <taxon>Streptophyta</taxon>
        <taxon>Embryophyta</taxon>
        <taxon>Tracheophyta</taxon>
        <taxon>Spermatophyta</taxon>
        <taxon>Magnoliopsida</taxon>
        <taxon>eudicotyledons</taxon>
        <taxon>Gunneridae</taxon>
        <taxon>Pentapetalae</taxon>
        <taxon>asterids</taxon>
        <taxon>campanulids</taxon>
        <taxon>Asterales</taxon>
        <taxon>Asteraceae</taxon>
        <taxon>Asteroideae</taxon>
        <taxon>Anthemideae</taxon>
        <taxon>Anthemidinae</taxon>
        <taxon>Tanacetum</taxon>
    </lineage>
</organism>
<dbReference type="GO" id="GO:0008270">
    <property type="term" value="F:zinc ion binding"/>
    <property type="evidence" value="ECO:0007669"/>
    <property type="project" value="UniProtKB-KW"/>
</dbReference>
<evidence type="ECO:0000259" key="6">
    <source>
        <dbReference type="PROSITE" id="PS50994"/>
    </source>
</evidence>
<feature type="region of interest" description="Disordered" evidence="4">
    <location>
        <begin position="337"/>
        <end position="359"/>
    </location>
</feature>
<accession>A0A6L2JR33</accession>
<dbReference type="InterPro" id="IPR012337">
    <property type="entry name" value="RNaseH-like_sf"/>
</dbReference>
<dbReference type="GO" id="GO:0008233">
    <property type="term" value="F:peptidase activity"/>
    <property type="evidence" value="ECO:0007669"/>
    <property type="project" value="UniProtKB-KW"/>
</dbReference>
<proteinExistence type="predicted"/>
<keyword evidence="2" id="KW-0862">Zinc</keyword>
<dbReference type="PROSITE" id="PS50994">
    <property type="entry name" value="INTEGRASE"/>
    <property type="match status" value="1"/>
</dbReference>
<dbReference type="Pfam" id="PF13976">
    <property type="entry name" value="gag_pre-integrs"/>
    <property type="match status" value="1"/>
</dbReference>
<gene>
    <name evidence="7" type="ORF">Tci_011127</name>
</gene>
<dbReference type="InterPro" id="IPR001584">
    <property type="entry name" value="Integrase_cat-core"/>
</dbReference>
<comment type="caution">
    <text evidence="7">The sequence shown here is derived from an EMBL/GenBank/DDBJ whole genome shotgun (WGS) entry which is preliminary data.</text>
</comment>
<evidence type="ECO:0000256" key="2">
    <source>
        <dbReference type="PROSITE-ProRule" id="PRU00047"/>
    </source>
</evidence>
<feature type="coiled-coil region" evidence="3">
    <location>
        <begin position="166"/>
        <end position="214"/>
    </location>
</feature>
<keyword evidence="1" id="KW-0378">Hydrolase</keyword>
<dbReference type="Gene3D" id="3.30.420.10">
    <property type="entry name" value="Ribonuclease H-like superfamily/Ribonuclease H"/>
    <property type="match status" value="1"/>
</dbReference>
<dbReference type="InterPro" id="IPR036875">
    <property type="entry name" value="Znf_CCHC_sf"/>
</dbReference>
<dbReference type="InterPro" id="IPR054722">
    <property type="entry name" value="PolX-like_BBD"/>
</dbReference>
<feature type="region of interest" description="Disordered" evidence="4">
    <location>
        <begin position="694"/>
        <end position="725"/>
    </location>
</feature>
<keyword evidence="2" id="KW-0479">Metal-binding</keyword>
<dbReference type="GO" id="GO:0003676">
    <property type="term" value="F:nucleic acid binding"/>
    <property type="evidence" value="ECO:0007669"/>
    <property type="project" value="InterPro"/>
</dbReference>
<protein>
    <submittedName>
        <fullName evidence="7">Uncharacterized protein</fullName>
    </submittedName>
</protein>
<feature type="region of interest" description="Disordered" evidence="4">
    <location>
        <begin position="120"/>
        <end position="145"/>
    </location>
</feature>
<feature type="domain" description="Integrase catalytic" evidence="6">
    <location>
        <begin position="531"/>
        <end position="713"/>
    </location>
</feature>
<dbReference type="PROSITE" id="PS50158">
    <property type="entry name" value="ZF_CCHC"/>
    <property type="match status" value="1"/>
</dbReference>
<dbReference type="GO" id="GO:0015074">
    <property type="term" value="P:DNA integration"/>
    <property type="evidence" value="ECO:0007669"/>
    <property type="project" value="InterPro"/>
</dbReference>
<keyword evidence="1" id="KW-0645">Protease</keyword>
<dbReference type="Pfam" id="PF22936">
    <property type="entry name" value="Pol_BBD"/>
    <property type="match status" value="1"/>
</dbReference>
<keyword evidence="3" id="KW-0175">Coiled coil</keyword>
<feature type="compositionally biased region" description="Polar residues" evidence="4">
    <location>
        <begin position="340"/>
        <end position="351"/>
    </location>
</feature>
<dbReference type="PANTHER" id="PTHR42648">
    <property type="entry name" value="TRANSPOSASE, PUTATIVE-RELATED"/>
    <property type="match status" value="1"/>
</dbReference>
<feature type="compositionally biased region" description="Polar residues" evidence="4">
    <location>
        <begin position="701"/>
        <end position="710"/>
    </location>
</feature>
<dbReference type="SUPFAM" id="SSF53098">
    <property type="entry name" value="Ribonuclease H-like"/>
    <property type="match status" value="1"/>
</dbReference>
<evidence type="ECO:0000259" key="5">
    <source>
        <dbReference type="PROSITE" id="PS50158"/>
    </source>
</evidence>
<reference evidence="7" key="1">
    <citation type="journal article" date="2019" name="Sci. Rep.">
        <title>Draft genome of Tanacetum cinerariifolium, the natural source of mosquito coil.</title>
        <authorList>
            <person name="Yamashiro T."/>
            <person name="Shiraishi A."/>
            <person name="Satake H."/>
            <person name="Nakayama K."/>
        </authorList>
    </citation>
    <scope>NUCLEOTIDE SEQUENCE</scope>
</reference>
<sequence length="1521" mass="172072">MALPDKHQLKFNFHKDAKTLIEAIEKSFRGNTETKKVQKTLLKRQYENFSGSISESLDQIHDKEIDLKWQMAMLTVRARRFLQRTGRNLGANGQTSMGFDMSKVECYNCHRKVHFARECRSPKDTRRNGNDAAEPQRRSVPSFQAEEEPTNYALMAFSSSSSSSDNELRDNALVSLRQNLEKAEQERDDLKPKLEKLQTSSKNLNELLASQTNAKIGLGYNSQVFTRAMFDCDDYLSSRSDESLPPSLIYDRYQSGNGYHAVPPPYIGTFMPPKPDLVFNNAPNVVETDHPAFTAKLSPTKPNHDLPVSTVVPKIKVTRPRTIKPIVAKIYSPTRRLINRNPSPKASNSPPRVTAVKAPVSNPQHALKDKGVIDSRCSRHMIENMSYLSDFEELNGGYVAFSGNPKGGKISGKDKIKTGKLDFDDVYFVKELKFNLFSVSQMCDKKNSVLFTETKCLVLSPDFKLPDESQVLLRVPRENNMYNVNLKNIVPFGDLTCLFAKAKTDESNLWHRRLGHINFKTMNKIVTCNLVRGLPTKVFENDNTCVACKKGKQHRAYCKTKPVSFVDQPLYRLYMDLIGPTFVKSLNKKRYCLVVTNDYSLENQLSLKVKVIRSDNGTEFKNYDLNQFCGMKGIKRDISVHRTPQQNGIAERKNRTLIEAARTMLADSLLPIPFWAEAVNTTCYNTDRDVSFDEKKPESEINVSPSSSAQSKKHDDKAKTEAKGKSHVVSLKGYRNLSAEFEDFSEDSINKVNAAELEDITYSDDEDDVDAEADFNNLETSITVSPIPITRVHKDHLVTETIGDLSLATQTRSMTRVAKDQGVEDSDYPDKVYKVVKVLYGLHKLLELGLQVKQNKDGIFISQDKYMAEILRKFRLTDTKSASTPIDTEKPLLKDPDGVNTPRCDEDRLELMELTVFLLPSDEKVGVEVSDVDLQVSAVRLILLMLVQKFLLFGLTNWCCSLNAVSSIKYALIVNLNIYVSSIKKFWTTVAVKKVNDVMRLQSLVEKKKVVVTKATIRYALHLDDAHGVECLPNEEIFAELARMGYEKPSTKLTFTRHFSQASGSKGFSRVETPHFEGMLVAHEVEEGDANENVENVNAGDATEGDVSAANDEVPTDAGIPMILLQDIMDTCTALTRRFEHLELDKIAQAPEITKLKRRVKKLERRNKVKGRIIADMVQDDDVVLVETNDVVVDIVKDDQDADVQDNVDIQGRTAESQAEIYKIDLDHANKVLSMHEEESKPAELQEAVEVVTTAKIITKVVSAASDIITTASTTITSADASIRAVITAVAPSRRRKGVVIRDPEETTTTTSIIIHSEAISKDKEKAAKRRKLDKDVEELKRHLQIVPNEDDDVYTKATPLARKVPVVDYEIYNQNNKPYFKIIRADDTHQLYISFLSMLRNFDREDLEVLWQLVKERFATAKPKNFFDDFLLITLRAMFEKPDIHPQIWKNQRSVHGQPKVKSWKLLESCGVQMLNNVRLEVEEETEVSLELLRIQEKHVKCLMLLVKDLVLPSQDDAID</sequence>
<dbReference type="Gene3D" id="4.10.60.10">
    <property type="entry name" value="Zinc finger, CCHC-type"/>
    <property type="match status" value="1"/>
</dbReference>
<dbReference type="InterPro" id="IPR036397">
    <property type="entry name" value="RNaseH_sf"/>
</dbReference>
<dbReference type="GO" id="GO:0006508">
    <property type="term" value="P:proteolysis"/>
    <property type="evidence" value="ECO:0007669"/>
    <property type="project" value="UniProtKB-KW"/>
</dbReference>
<feature type="domain" description="CCHC-type" evidence="5">
    <location>
        <begin position="106"/>
        <end position="121"/>
    </location>
</feature>